<proteinExistence type="predicted"/>
<dbReference type="PATRIC" id="fig|1202534.3.peg.3274"/>
<sequence length="97" mass="11320">MSKADITVKEIQITYPLLDSDFKKESIKDYDLAILGIYAEKCGSGFKVKKIYKTNKRGTKVKYEAIKDKDDFDNYIEKVKELINVHNEKYGTKLKIY</sequence>
<accession>R9C017</accession>
<dbReference type="Proteomes" id="UP000013988">
    <property type="component" value="Unassembled WGS sequence"/>
</dbReference>
<dbReference type="AlphaFoldDB" id="R9C017"/>
<organism evidence="1 2">
    <name type="scientific">Clostridium sartagoforme AAU1</name>
    <dbReference type="NCBI Taxonomy" id="1202534"/>
    <lineage>
        <taxon>Bacteria</taxon>
        <taxon>Bacillati</taxon>
        <taxon>Bacillota</taxon>
        <taxon>Clostridia</taxon>
        <taxon>Eubacteriales</taxon>
        <taxon>Clostridiaceae</taxon>
        <taxon>Clostridium</taxon>
    </lineage>
</organism>
<protein>
    <submittedName>
        <fullName evidence="1">Uncharacterized protein</fullName>
    </submittedName>
</protein>
<name>R9C017_9CLOT</name>
<keyword evidence="2" id="KW-1185">Reference proteome</keyword>
<evidence type="ECO:0000313" key="1">
    <source>
        <dbReference type="EMBL" id="EOR20556.1"/>
    </source>
</evidence>
<reference evidence="1 2" key="1">
    <citation type="submission" date="2013-03" db="EMBL/GenBank/DDBJ databases">
        <title>Whole genome shotgun sequencing of Clostridium sartagoforme AAU1.</title>
        <authorList>
            <person name="Joshi C.G."/>
            <person name="Duggirala S.M."/>
            <person name="Nathani N.M."/>
            <person name="Bhatt V.D."/>
            <person name="Patel A.K."/>
            <person name="Pandya P.R."/>
            <person name="KaPatel J.A."/>
        </authorList>
    </citation>
    <scope>NUCLEOTIDE SEQUENCE [LARGE SCALE GENOMIC DNA]</scope>
    <source>
        <strain evidence="1 2">AAU1</strain>
    </source>
</reference>
<evidence type="ECO:0000313" key="2">
    <source>
        <dbReference type="Proteomes" id="UP000013988"/>
    </source>
</evidence>
<dbReference type="RefSeq" id="WP_016208544.1">
    <property type="nucleotide sequence ID" value="NZ_ASRV01000195.1"/>
</dbReference>
<comment type="caution">
    <text evidence="1">The sequence shown here is derived from an EMBL/GenBank/DDBJ whole genome shotgun (WGS) entry which is preliminary data.</text>
</comment>
<gene>
    <name evidence="1" type="ORF">A500_16500</name>
</gene>
<dbReference type="EMBL" id="ASRV01000195">
    <property type="protein sequence ID" value="EOR20556.1"/>
    <property type="molecule type" value="Genomic_DNA"/>
</dbReference>